<gene>
    <name evidence="2" type="ORF">L3Y34_009459</name>
</gene>
<proteinExistence type="predicted"/>
<dbReference type="Proteomes" id="UP000827892">
    <property type="component" value="Chromosome V"/>
</dbReference>
<name>A0AAE9AC67_CAEBR</name>
<organism evidence="2 3">
    <name type="scientific">Caenorhabditis briggsae</name>
    <dbReference type="NCBI Taxonomy" id="6238"/>
    <lineage>
        <taxon>Eukaryota</taxon>
        <taxon>Metazoa</taxon>
        <taxon>Ecdysozoa</taxon>
        <taxon>Nematoda</taxon>
        <taxon>Chromadorea</taxon>
        <taxon>Rhabditida</taxon>
        <taxon>Rhabditina</taxon>
        <taxon>Rhabditomorpha</taxon>
        <taxon>Rhabditoidea</taxon>
        <taxon>Rhabditidae</taxon>
        <taxon>Peloderinae</taxon>
        <taxon>Caenorhabditis</taxon>
    </lineage>
</organism>
<feature type="chain" id="PRO_5042199442" evidence="1">
    <location>
        <begin position="17"/>
        <end position="222"/>
    </location>
</feature>
<evidence type="ECO:0000256" key="1">
    <source>
        <dbReference type="SAM" id="SignalP"/>
    </source>
</evidence>
<dbReference type="AlphaFoldDB" id="A0AAE9AC67"/>
<feature type="signal peptide" evidence="1">
    <location>
        <begin position="1"/>
        <end position="16"/>
    </location>
</feature>
<accession>A0AAE9AC67</accession>
<protein>
    <submittedName>
        <fullName evidence="2">Uncharacterized protein</fullName>
    </submittedName>
</protein>
<dbReference type="OMA" id="CYESHAL"/>
<dbReference type="EMBL" id="CP090895">
    <property type="protein sequence ID" value="ULT91797.1"/>
    <property type="molecule type" value="Genomic_DNA"/>
</dbReference>
<sequence length="222" mass="26380">MKFLLFGALLIGSTLCQSTPHRYEELIGKLNFERRLFAERMNISNMYELHWDEKLNPILWPEYRSPNSSFREMLIGRDQNAIASEVYVLDQLLIEIHNDSGRERFWEIMNVSIDSNRWPYWPFEHFLPTQTSIACDSRENMYRWESPWKGSNLYRTICYLGPEREYAKAMNISNMYKLKWNKVLKKANENSDSSLVPNFQKFYGPGNEDAFCYESHALNDSQ</sequence>
<reference evidence="2 3" key="1">
    <citation type="submission" date="2022-02" db="EMBL/GenBank/DDBJ databases">
        <title>Chromosome-level reference genomes for two strains of Caenorhabditis briggsae: an improved platform for comparative genomics.</title>
        <authorList>
            <person name="Stevens L."/>
            <person name="Andersen E.C."/>
        </authorList>
    </citation>
    <scope>NUCLEOTIDE SEQUENCE [LARGE SCALE GENOMIC DNA]</scope>
    <source>
        <strain evidence="2">QX1410_ONT</strain>
        <tissue evidence="2">Whole-organism</tissue>
    </source>
</reference>
<keyword evidence="1" id="KW-0732">Signal</keyword>
<evidence type="ECO:0000313" key="3">
    <source>
        <dbReference type="Proteomes" id="UP000827892"/>
    </source>
</evidence>
<evidence type="ECO:0000313" key="2">
    <source>
        <dbReference type="EMBL" id="ULT91797.1"/>
    </source>
</evidence>